<sequence>MSHTTSSSTETTNAHPFTLPSPRATPENYDFAMDRLSSVYYRDLSANGLQLKGLQGEGRSSAIQVYCPEVRRSCFNNNSPISHLDSVSCWRGFDMKQAEEIFSWEFVFRKALEEQIAGNIRKLLPTVPAVGDDISTVTHYIDVDLESLVHAMLEYYYLDKLDQRRPESAWALANGDLPGFAYNFVCTRDCFIDTCSRSCVQVDLLFSPSLSSIVGEVIWQRPNIDFNNLPNSLPPGAPYIIHPKWRSPDYGNMSGPRFTVFPGNADFMVDSHCLAFEASHAGHTYLFKAVVPHVDISSPATPILETTLTAKTTVRFPAGVRFQRTSRYSIKLSVMIQTESLQSGDISFRLSRRVDSMSPEPKVPAVNHPVMTQGVINEAKAVLEKRSAVAGPRLPSLAEWKKDSTARITAALDEHISSITSTDNYSDAHYDDRTTKPKAKKQMAVSSLIDGTPSKSTRFALHELDDEGTPELTVKRQRIWPSEEVRSTFSDAMYFMTDGNNAPVDAWTDKHMDDLGRLSTTCVGEAQSIYAIKLSTPTKQSCINSAPAHGSKSRAYTTSTGKSRVMPGLRKKGSVKRMLFNHPGRAHLDSPVEADTSTVAYEKFLPVNPEDLKLSPVEAWTPDQATIQRNYDEFVLKSRHLRLDSDEARESKEYDSFFLNSPSGASSVSDGVSAMSLGAD</sequence>
<evidence type="ECO:0000313" key="2">
    <source>
        <dbReference type="EMBL" id="OAF99510.1"/>
    </source>
</evidence>
<accession>A0A177BX29</accession>
<gene>
    <name evidence="2" type="ORF">CC84DRAFT_407542</name>
</gene>
<evidence type="ECO:0000313" key="3">
    <source>
        <dbReference type="Proteomes" id="UP000077069"/>
    </source>
</evidence>
<dbReference type="EMBL" id="KV441562">
    <property type="protein sequence ID" value="OAF99510.1"/>
    <property type="molecule type" value="Genomic_DNA"/>
</dbReference>
<dbReference type="InParanoid" id="A0A177BX29"/>
<feature type="region of interest" description="Disordered" evidence="1">
    <location>
        <begin position="544"/>
        <end position="564"/>
    </location>
</feature>
<feature type="region of interest" description="Disordered" evidence="1">
    <location>
        <begin position="1"/>
        <end position="23"/>
    </location>
</feature>
<dbReference type="RefSeq" id="XP_018029876.1">
    <property type="nucleotide sequence ID" value="XM_018186076.1"/>
</dbReference>
<name>A0A177BX29_9PLEO</name>
<protein>
    <submittedName>
        <fullName evidence="2">Uncharacterized protein</fullName>
    </submittedName>
</protein>
<keyword evidence="3" id="KW-1185">Reference proteome</keyword>
<feature type="region of interest" description="Disordered" evidence="1">
    <location>
        <begin position="648"/>
        <end position="680"/>
    </location>
</feature>
<dbReference type="AlphaFoldDB" id="A0A177BX29"/>
<reference evidence="2 3" key="1">
    <citation type="submission" date="2016-05" db="EMBL/GenBank/DDBJ databases">
        <title>Comparative analysis of secretome profiles of manganese(II)-oxidizing ascomycete fungi.</title>
        <authorList>
            <consortium name="DOE Joint Genome Institute"/>
            <person name="Zeiner C.A."/>
            <person name="Purvine S.O."/>
            <person name="Zink E.M."/>
            <person name="Wu S."/>
            <person name="Pasa-Tolic L."/>
            <person name="Chaput D.L."/>
            <person name="Haridas S."/>
            <person name="Grigoriev I.V."/>
            <person name="Santelli C.M."/>
            <person name="Hansel C.M."/>
        </authorList>
    </citation>
    <scope>NUCLEOTIDE SEQUENCE [LARGE SCALE GENOMIC DNA]</scope>
    <source>
        <strain evidence="2 3">AP3s5-JAC2a</strain>
    </source>
</reference>
<evidence type="ECO:0000256" key="1">
    <source>
        <dbReference type="SAM" id="MobiDB-lite"/>
    </source>
</evidence>
<organism evidence="2 3">
    <name type="scientific">Paraphaeosphaeria sporulosa</name>
    <dbReference type="NCBI Taxonomy" id="1460663"/>
    <lineage>
        <taxon>Eukaryota</taxon>
        <taxon>Fungi</taxon>
        <taxon>Dikarya</taxon>
        <taxon>Ascomycota</taxon>
        <taxon>Pezizomycotina</taxon>
        <taxon>Dothideomycetes</taxon>
        <taxon>Pleosporomycetidae</taxon>
        <taxon>Pleosporales</taxon>
        <taxon>Massarineae</taxon>
        <taxon>Didymosphaeriaceae</taxon>
        <taxon>Paraphaeosphaeria</taxon>
    </lineage>
</organism>
<dbReference type="OrthoDB" id="5330058at2759"/>
<dbReference type="Proteomes" id="UP000077069">
    <property type="component" value="Unassembled WGS sequence"/>
</dbReference>
<feature type="compositionally biased region" description="Low complexity" evidence="1">
    <location>
        <begin position="1"/>
        <end position="12"/>
    </location>
</feature>
<proteinExistence type="predicted"/>
<dbReference type="GeneID" id="28769562"/>
<feature type="compositionally biased region" description="Low complexity" evidence="1">
    <location>
        <begin position="661"/>
        <end position="680"/>
    </location>
</feature>